<dbReference type="RefSeq" id="WP_048690508.1">
    <property type="nucleotide sequence ID" value="NZ_KQ130484.1"/>
</dbReference>
<dbReference type="STRING" id="1513271.XM47_05390"/>
<dbReference type="InterPro" id="IPR013783">
    <property type="entry name" value="Ig-like_fold"/>
</dbReference>
<dbReference type="SMART" id="SM00736">
    <property type="entry name" value="CADG"/>
    <property type="match status" value="2"/>
</dbReference>
<evidence type="ECO:0000256" key="1">
    <source>
        <dbReference type="ARBA" id="ARBA00022729"/>
    </source>
</evidence>
<dbReference type="SUPFAM" id="SSF69318">
    <property type="entry name" value="Integrin alpha N-terminal domain"/>
    <property type="match status" value="4"/>
</dbReference>
<dbReference type="InterPro" id="IPR015919">
    <property type="entry name" value="Cadherin-like_sf"/>
</dbReference>
<comment type="caution">
    <text evidence="4">The sequence shown here is derived from an EMBL/GenBank/DDBJ whole genome shotgun (WGS) entry which is preliminary data.</text>
</comment>
<feature type="domain" description="Dystroglycan-type cadherin-like" evidence="3">
    <location>
        <begin position="1220"/>
        <end position="1308"/>
    </location>
</feature>
<dbReference type="Gene3D" id="2.130.10.130">
    <property type="entry name" value="Integrin alpha, N-terminal"/>
    <property type="match status" value="4"/>
</dbReference>
<sequence length="1455" mass="153490">MQKTLKLFANPLILLSFFSFTLGAANAGLPFTEDFSDQNLLDISNSSADWLTASGVGQLPQGYPILPNITLPTEVAETIGTETNWTPGVAWGDVDKDGDIDLIFVNSGQANNLYLNDGSNTFTTSATSIATDSVSSTSAVLVDVDNDTDLDLVIGNYDETNKLYYNDGTGNFDATGTLIGEHNGSWIWGDNPTEKIIAADVNKDGYIDILTANNGITGNYGTVNRIFFNDGTGSFPSNTDIDSESDNSSSIVAADFDNDGHLDLAVANYWPAPADRIYLNNGDATFSSAINLSSSDTDTYDFAVGDIDADGDLDLISASIGENQIYLNDGSANFTLLGSVSSDAVYSQSISLHDLDMDGDLDLIIGNSNATNQYFLNDGTGNFSAAVQLGSESLATHELVAVDIDKDGDLDFIAANTSGDGNRLYRNHSAGGWVKAGTDVGTESNTSTSVAVADIDGDFIPDLIIGKSGTANLVYFNDGLGGFSSSGTSIGSETDDTQDVVIADVNHDGFDDLVVANNLMTNKYYLNDGTGNFSATGTDIGSETDATQAVLVKDLNADGLVDVISIESNDTTKIYWNSGGAVFSSTGESFSTDADDSQAAILFDVDSDGELDLVVINNGLDKIYFNSGQGVFASTGTQLSNDAYNGRAVDYGDIDNDGDLDLVIANDSAADLYYLNDGSGNFSTNGGSLGSEADTSEDIKLVDFDADGDLDVIVAKSTGNLIYYNQGDATFSDSVSLDTDSSDTAALAYADFDLSGSIDIIAANSSSISKLYFNNSIGGYSSESAEISSATNNSLDAQFADFDRDGWLDLVVANDEQAMLIYFNDGFGNLSATGVDIGASTEKPQEMRIGDLDLDGDMDIVTANYNQVNKMYLNDGTGSFTAVDIGSEIEVTWGIGLADFNQDGYLDIVVSTGSGSTNKIYLNNGDGSYPVSGTDISSDTFGDGVAIVDVNQDGKLDILITGSQTYLYLGNGDGSFQSSSVIGASNSSAASVSFADLNNDTYPDMVIGYGFSGDLTNRLYLNDGTGNFPSSGTALGAHLDQTRDLDLLDIDKDGDLDIVFSNVGQTNKLHLNDGQGNFDTGSDLSSEIYDTWAIEFADVNLDGYLELVTLNAAQTNRINTINRFSPASSQISSITLNSSITDIPRAILTASETLSDHTGVEYLLSNDAGVNWYPVTSGVAFDFPNGIDGDLQWRAKLSSRSARYTPVINQLVVDFQNTEPEITSIEETTASEGVEYSYTFTATDIDVADSLTLSAPILPIWLSFDSATRVLSGTPDFSHAGSHSVTLQVSDGTDDVSQSFTIEVNVYPVITTLEETTAFEDLSYSYTIAATDSNGDSLTYSASTLPSWLSFDSGSTTLSGTPTNNEVGDHSVVLSVSDGALSVDQSFTVTVFNVNDSPVITSTEITSATEDTAYAYTFSASDDDAPDALILSAPTLPSWLNFDSSTGVLSGTPTN</sequence>
<feature type="signal peptide" evidence="2">
    <location>
        <begin position="1"/>
        <end position="24"/>
    </location>
</feature>
<reference evidence="4 5" key="1">
    <citation type="submission" date="2015-04" db="EMBL/GenBank/DDBJ databases">
        <title>Draft Genome Sequence of the Novel Agar-Digesting Marine Bacterium Q1.</title>
        <authorList>
            <person name="Li Y."/>
            <person name="Li D."/>
            <person name="Chen G."/>
            <person name="Du Z."/>
        </authorList>
    </citation>
    <scope>NUCLEOTIDE SEQUENCE [LARGE SCALE GENOMIC DNA]</scope>
    <source>
        <strain evidence="4 5">Q1</strain>
    </source>
</reference>
<feature type="domain" description="Dystroglycan-type cadherin-like" evidence="3">
    <location>
        <begin position="1309"/>
        <end position="1398"/>
    </location>
</feature>
<dbReference type="EMBL" id="LAZL01000006">
    <property type="protein sequence ID" value="KMT66196.1"/>
    <property type="molecule type" value="Genomic_DNA"/>
</dbReference>
<dbReference type="OrthoDB" id="6381801at2"/>
<accession>A0A0J8JNK0</accession>
<organism evidence="4 5">
    <name type="scientific">Catenovulum maritimum</name>
    <dbReference type="NCBI Taxonomy" id="1513271"/>
    <lineage>
        <taxon>Bacteria</taxon>
        <taxon>Pseudomonadati</taxon>
        <taxon>Pseudomonadota</taxon>
        <taxon>Gammaproteobacteria</taxon>
        <taxon>Alteromonadales</taxon>
        <taxon>Alteromonadaceae</taxon>
        <taxon>Catenovulum</taxon>
    </lineage>
</organism>
<dbReference type="Proteomes" id="UP000037600">
    <property type="component" value="Unassembled WGS sequence"/>
</dbReference>
<dbReference type="InterPro" id="IPR028994">
    <property type="entry name" value="Integrin_alpha_N"/>
</dbReference>
<proteinExistence type="predicted"/>
<dbReference type="PANTHER" id="PTHR44103">
    <property type="entry name" value="PROPROTEIN CONVERTASE P"/>
    <property type="match status" value="1"/>
</dbReference>
<dbReference type="GO" id="GO:0005509">
    <property type="term" value="F:calcium ion binding"/>
    <property type="evidence" value="ECO:0007669"/>
    <property type="project" value="InterPro"/>
</dbReference>
<evidence type="ECO:0000256" key="2">
    <source>
        <dbReference type="SAM" id="SignalP"/>
    </source>
</evidence>
<feature type="chain" id="PRO_5005301694" description="Dystroglycan-type cadherin-like domain-containing protein" evidence="2">
    <location>
        <begin position="25"/>
        <end position="1455"/>
    </location>
</feature>
<evidence type="ECO:0000313" key="4">
    <source>
        <dbReference type="EMBL" id="KMT66196.1"/>
    </source>
</evidence>
<dbReference type="PANTHER" id="PTHR44103:SF1">
    <property type="entry name" value="PROPROTEIN CONVERTASE P"/>
    <property type="match status" value="1"/>
</dbReference>
<dbReference type="InterPro" id="IPR013517">
    <property type="entry name" value="FG-GAP"/>
</dbReference>
<dbReference type="Gene3D" id="2.60.40.10">
    <property type="entry name" value="Immunoglobulins"/>
    <property type="match status" value="3"/>
</dbReference>
<feature type="non-terminal residue" evidence="4">
    <location>
        <position position="1455"/>
    </location>
</feature>
<keyword evidence="1 2" id="KW-0732">Signal</keyword>
<dbReference type="GO" id="GO:0016020">
    <property type="term" value="C:membrane"/>
    <property type="evidence" value="ECO:0007669"/>
    <property type="project" value="InterPro"/>
</dbReference>
<dbReference type="Pfam" id="PF05345">
    <property type="entry name" value="He_PIG"/>
    <property type="match status" value="3"/>
</dbReference>
<dbReference type="InterPro" id="IPR006644">
    <property type="entry name" value="Cadg"/>
</dbReference>
<gene>
    <name evidence="4" type="ORF">XM47_05390</name>
</gene>
<keyword evidence="5" id="KW-1185">Reference proteome</keyword>
<evidence type="ECO:0000313" key="5">
    <source>
        <dbReference type="Proteomes" id="UP000037600"/>
    </source>
</evidence>
<dbReference type="Pfam" id="PF13517">
    <property type="entry name" value="FG-GAP_3"/>
    <property type="match status" value="10"/>
</dbReference>
<name>A0A0J8JNK0_9ALTE</name>
<protein>
    <recommendedName>
        <fullName evidence="3">Dystroglycan-type cadherin-like domain-containing protein</fullName>
    </recommendedName>
</protein>
<dbReference type="SUPFAM" id="SSF49313">
    <property type="entry name" value="Cadherin-like"/>
    <property type="match status" value="3"/>
</dbReference>
<evidence type="ECO:0000259" key="3">
    <source>
        <dbReference type="SMART" id="SM00736"/>
    </source>
</evidence>